<dbReference type="OrthoDB" id="10249697at2759"/>
<evidence type="ECO:0000313" key="1">
    <source>
        <dbReference type="EMBL" id="GFR31489.1"/>
    </source>
</evidence>
<sequence length="135" mass="15642">MRLFNECVQMWNSAQSEDAEIETSKLSPAFDLSLPINIYLFLVFRLYFVWKSLSEMGVRTYNEELHYLEKFLQFVGKSKRFRVNMKVEGIFYVNAHLEKLMFDELRNFCRPGTVGGFLPGMKQIGNVAALPGIVS</sequence>
<reference evidence="1" key="1">
    <citation type="submission" date="2020-07" db="EMBL/GenBank/DDBJ databases">
        <title>Multicomponent nature underlies the extraordinary mechanical properties of spider dragline silk.</title>
        <authorList>
            <person name="Kono N."/>
            <person name="Nakamura H."/>
            <person name="Mori M."/>
            <person name="Yoshida Y."/>
            <person name="Ohtoshi R."/>
            <person name="Malay A.D."/>
            <person name="Moran D.A.P."/>
            <person name="Tomita M."/>
            <person name="Numata K."/>
            <person name="Arakawa K."/>
        </authorList>
    </citation>
    <scope>NUCLEOTIDE SEQUENCE</scope>
</reference>
<accession>A0A8X6IZS8</accession>
<protein>
    <submittedName>
        <fullName evidence="1">Uncharacterized protein</fullName>
    </submittedName>
</protein>
<comment type="caution">
    <text evidence="1">The sequence shown here is derived from an EMBL/GenBank/DDBJ whole genome shotgun (WGS) entry which is preliminary data.</text>
</comment>
<dbReference type="Proteomes" id="UP000887116">
    <property type="component" value="Unassembled WGS sequence"/>
</dbReference>
<gene>
    <name evidence="1" type="primary">AGAP008147</name>
    <name evidence="1" type="ORF">TNCT_698971</name>
</gene>
<name>A0A8X6IZS8_TRICU</name>
<keyword evidence="2" id="KW-1185">Reference proteome</keyword>
<dbReference type="AlphaFoldDB" id="A0A8X6IZS8"/>
<evidence type="ECO:0000313" key="2">
    <source>
        <dbReference type="Proteomes" id="UP000887116"/>
    </source>
</evidence>
<organism evidence="1 2">
    <name type="scientific">Trichonephila clavata</name>
    <name type="common">Joro spider</name>
    <name type="synonym">Nephila clavata</name>
    <dbReference type="NCBI Taxonomy" id="2740835"/>
    <lineage>
        <taxon>Eukaryota</taxon>
        <taxon>Metazoa</taxon>
        <taxon>Ecdysozoa</taxon>
        <taxon>Arthropoda</taxon>
        <taxon>Chelicerata</taxon>
        <taxon>Arachnida</taxon>
        <taxon>Araneae</taxon>
        <taxon>Araneomorphae</taxon>
        <taxon>Entelegynae</taxon>
        <taxon>Araneoidea</taxon>
        <taxon>Nephilidae</taxon>
        <taxon>Trichonephila</taxon>
    </lineage>
</organism>
<dbReference type="EMBL" id="BMAO01019585">
    <property type="protein sequence ID" value="GFR31489.1"/>
    <property type="molecule type" value="Genomic_DNA"/>
</dbReference>
<feature type="non-terminal residue" evidence="1">
    <location>
        <position position="1"/>
    </location>
</feature>
<proteinExistence type="predicted"/>